<feature type="region of interest" description="Disordered" evidence="1">
    <location>
        <begin position="55"/>
        <end position="105"/>
    </location>
</feature>
<dbReference type="OrthoDB" id="436300at2759"/>
<accession>A0A813D0M7</accession>
<sequence>EPIEFFMLDYLASLPEGLAEKLTECLKVHEDLVWKLVTRNDRLRAQVRGLCRHSGQQVADAAASPKQATPRGQSATVDARCFTPPRSRWLSPNPSPRSPTSPSQALLLSVSSTQRTLTHISAASAEGRRKRLLRDDMAAKV</sequence>
<proteinExistence type="predicted"/>
<gene>
    <name evidence="2" type="ORF">PGLA1383_LOCUS774</name>
</gene>
<feature type="non-terminal residue" evidence="2">
    <location>
        <position position="141"/>
    </location>
</feature>
<feature type="compositionally biased region" description="Polar residues" evidence="1">
    <location>
        <begin position="66"/>
        <end position="76"/>
    </location>
</feature>
<keyword evidence="3" id="KW-1185">Reference proteome</keyword>
<comment type="caution">
    <text evidence="2">The sequence shown here is derived from an EMBL/GenBank/DDBJ whole genome shotgun (WGS) entry which is preliminary data.</text>
</comment>
<evidence type="ECO:0000256" key="1">
    <source>
        <dbReference type="SAM" id="MobiDB-lite"/>
    </source>
</evidence>
<dbReference type="AlphaFoldDB" id="A0A813D0M7"/>
<feature type="non-terminal residue" evidence="2">
    <location>
        <position position="1"/>
    </location>
</feature>
<protein>
    <submittedName>
        <fullName evidence="2">Uncharacterized protein</fullName>
    </submittedName>
</protein>
<evidence type="ECO:0000313" key="3">
    <source>
        <dbReference type="Proteomes" id="UP000654075"/>
    </source>
</evidence>
<dbReference type="EMBL" id="CAJNNV010000188">
    <property type="protein sequence ID" value="CAE8581757.1"/>
    <property type="molecule type" value="Genomic_DNA"/>
</dbReference>
<organism evidence="2 3">
    <name type="scientific">Polarella glacialis</name>
    <name type="common">Dinoflagellate</name>
    <dbReference type="NCBI Taxonomy" id="89957"/>
    <lineage>
        <taxon>Eukaryota</taxon>
        <taxon>Sar</taxon>
        <taxon>Alveolata</taxon>
        <taxon>Dinophyceae</taxon>
        <taxon>Suessiales</taxon>
        <taxon>Suessiaceae</taxon>
        <taxon>Polarella</taxon>
    </lineage>
</organism>
<reference evidence="2" key="1">
    <citation type="submission" date="2021-02" db="EMBL/GenBank/DDBJ databases">
        <authorList>
            <person name="Dougan E. K."/>
            <person name="Rhodes N."/>
            <person name="Thang M."/>
            <person name="Chan C."/>
        </authorList>
    </citation>
    <scope>NUCLEOTIDE SEQUENCE</scope>
</reference>
<evidence type="ECO:0000313" key="2">
    <source>
        <dbReference type="EMBL" id="CAE8581757.1"/>
    </source>
</evidence>
<name>A0A813D0M7_POLGL</name>
<dbReference type="Proteomes" id="UP000654075">
    <property type="component" value="Unassembled WGS sequence"/>
</dbReference>